<sequence>MTLVNFETGTGLREILTGVARLPGESLEPIVIAAGPAGLDPDLDVALPLLTRRRQVFVAGAYTWPGELPDRFALVVAPGCDTPLAADARVSALIVLGSAAPTQDVRCPVLVIAPEGLPAADLASTHVCFAQAGHPAERAHLIDAFLRAPQRYPAHSTVPRARP</sequence>
<dbReference type="STRING" id="861266.ARTSIC4J27_4174"/>
<name>A0A024H8R9_9MICC</name>
<dbReference type="Proteomes" id="UP000035722">
    <property type="component" value="Unassembled WGS sequence"/>
</dbReference>
<evidence type="ECO:0000313" key="1">
    <source>
        <dbReference type="EMBL" id="CCQ48174.1"/>
    </source>
</evidence>
<dbReference type="EMBL" id="CAQI01000056">
    <property type="protein sequence ID" value="CCQ48174.1"/>
    <property type="molecule type" value="Genomic_DNA"/>
</dbReference>
<organism evidence="1 2">
    <name type="scientific">Pseudarthrobacter siccitolerans</name>
    <dbReference type="NCBI Taxonomy" id="861266"/>
    <lineage>
        <taxon>Bacteria</taxon>
        <taxon>Bacillati</taxon>
        <taxon>Actinomycetota</taxon>
        <taxon>Actinomycetes</taxon>
        <taxon>Micrococcales</taxon>
        <taxon>Micrococcaceae</taxon>
        <taxon>Pseudarthrobacter</taxon>
    </lineage>
</organism>
<gene>
    <name evidence="1" type="ORF">ARTSIC4J27_4174</name>
</gene>
<reference evidence="2" key="1">
    <citation type="journal article" date="2014" name="Genome Announc.">
        <title>Genome Sequence of Arthrobacter siccitolerans 4J27, a Xeroprotectant-Producing Desiccation-Tolerant Microorganism.</title>
        <authorList>
            <person name="Manzanera M."/>
            <person name="Santa-Cruz-Calvo L."/>
            <person name="Vilchez J.I."/>
            <person name="Garcia-Fontana C."/>
            <person name="Silva-Castro G.A."/>
            <person name="Calvo C."/>
            <person name="Gonzalez-Lopez J."/>
        </authorList>
    </citation>
    <scope>NUCLEOTIDE SEQUENCE [LARGE SCALE GENOMIC DNA]</scope>
    <source>
        <strain evidence="2">4J27</strain>
    </source>
</reference>
<dbReference type="AlphaFoldDB" id="A0A024H8R9"/>
<dbReference type="OrthoDB" id="4964734at2"/>
<protein>
    <submittedName>
        <fullName evidence="1">Uncharacterized protein</fullName>
    </submittedName>
</protein>
<evidence type="ECO:0000313" key="2">
    <source>
        <dbReference type="Proteomes" id="UP000035722"/>
    </source>
</evidence>
<comment type="caution">
    <text evidence="1">The sequence shown here is derived from an EMBL/GenBank/DDBJ whole genome shotgun (WGS) entry which is preliminary data.</text>
</comment>
<keyword evidence="2" id="KW-1185">Reference proteome</keyword>
<proteinExistence type="predicted"/>
<accession>A0A024H8R9</accession>
<dbReference type="RefSeq" id="WP_050056987.1">
    <property type="nucleotide sequence ID" value="NZ_CAQI01000056.1"/>
</dbReference>